<reference evidence="2 3" key="1">
    <citation type="submission" date="2015-10" db="EMBL/GenBank/DDBJ databases">
        <title>Full genome of DAOMC 229536 Phialocephala scopiformis, a fungal endophyte of spruce producing the potent anti-insectan compound rugulosin.</title>
        <authorList>
            <consortium name="DOE Joint Genome Institute"/>
            <person name="Walker A.K."/>
            <person name="Frasz S.L."/>
            <person name="Seifert K.A."/>
            <person name="Miller J.D."/>
            <person name="Mondo S.J."/>
            <person name="Labutti K."/>
            <person name="Lipzen A."/>
            <person name="Dockter R."/>
            <person name="Kennedy M."/>
            <person name="Grigoriev I.V."/>
            <person name="Spatafora J.W."/>
        </authorList>
    </citation>
    <scope>NUCLEOTIDE SEQUENCE [LARGE SCALE GENOMIC DNA]</scope>
    <source>
        <strain evidence="2 3">CBS 120377</strain>
    </source>
</reference>
<gene>
    <name evidence="2" type="ORF">LY89DRAFT_54513</name>
</gene>
<protein>
    <submittedName>
        <fullName evidence="2">Uncharacterized protein</fullName>
    </submittedName>
</protein>
<dbReference type="GeneID" id="28817956"/>
<dbReference type="EMBL" id="KQ947414">
    <property type="protein sequence ID" value="KUJ17487.1"/>
    <property type="molecule type" value="Genomic_DNA"/>
</dbReference>
<dbReference type="InParanoid" id="A0A194XCL2"/>
<dbReference type="AlphaFoldDB" id="A0A194XCL2"/>
<evidence type="ECO:0000313" key="3">
    <source>
        <dbReference type="Proteomes" id="UP000070700"/>
    </source>
</evidence>
<accession>A0A194XCL2</accession>
<sequence>MASSQHSHRHKPRTHKPPSPILLPISRTNTTTTMPLLLTLTAPSQNDITDKYNSPLSTPSHLIIDLENPDKKFLSRKYGHNPEQLQKELHKMVKDKLAKRVFVAKFPVYQLPMEVVQKRPWIYEYVRDVAQVDAMKEDDEGEREMAGRLRRGFS</sequence>
<feature type="compositionally biased region" description="Basic residues" evidence="1">
    <location>
        <begin position="1"/>
        <end position="16"/>
    </location>
</feature>
<evidence type="ECO:0000313" key="2">
    <source>
        <dbReference type="EMBL" id="KUJ17487.1"/>
    </source>
</evidence>
<dbReference type="KEGG" id="psco:LY89DRAFT_54513"/>
<feature type="region of interest" description="Disordered" evidence="1">
    <location>
        <begin position="1"/>
        <end position="26"/>
    </location>
</feature>
<keyword evidence="3" id="KW-1185">Reference proteome</keyword>
<organism evidence="2 3">
    <name type="scientific">Mollisia scopiformis</name>
    <name type="common">Conifer needle endophyte fungus</name>
    <name type="synonym">Phialocephala scopiformis</name>
    <dbReference type="NCBI Taxonomy" id="149040"/>
    <lineage>
        <taxon>Eukaryota</taxon>
        <taxon>Fungi</taxon>
        <taxon>Dikarya</taxon>
        <taxon>Ascomycota</taxon>
        <taxon>Pezizomycotina</taxon>
        <taxon>Leotiomycetes</taxon>
        <taxon>Helotiales</taxon>
        <taxon>Mollisiaceae</taxon>
        <taxon>Mollisia</taxon>
    </lineage>
</organism>
<dbReference type="Proteomes" id="UP000070700">
    <property type="component" value="Unassembled WGS sequence"/>
</dbReference>
<dbReference type="RefSeq" id="XP_018071842.1">
    <property type="nucleotide sequence ID" value="XM_018208230.1"/>
</dbReference>
<proteinExistence type="predicted"/>
<name>A0A194XCL2_MOLSC</name>
<evidence type="ECO:0000256" key="1">
    <source>
        <dbReference type="SAM" id="MobiDB-lite"/>
    </source>
</evidence>